<dbReference type="InterPro" id="IPR036086">
    <property type="entry name" value="ParB/Sulfiredoxin_sf"/>
</dbReference>
<dbReference type="InterPro" id="IPR050336">
    <property type="entry name" value="Chromosome_partition/occlusion"/>
</dbReference>
<feature type="coiled-coil region" evidence="2">
    <location>
        <begin position="282"/>
        <end position="309"/>
    </location>
</feature>
<reference evidence="4 5" key="1">
    <citation type="submission" date="2013-06" db="EMBL/GenBank/DDBJ databases">
        <title>Rumen cellulosomics: divergent fiber-degrading strategies revealed by comparative genome-wide analysis of six Ruminococcal strains.</title>
        <authorList>
            <person name="Dassa B."/>
            <person name="Borovok I."/>
            <person name="Lamed R."/>
            <person name="Flint H."/>
            <person name="Yeoman C.J."/>
            <person name="White B."/>
            <person name="Bayer E.A."/>
        </authorList>
    </citation>
    <scope>NUCLEOTIDE SEQUENCE [LARGE SCALE GENOMIC DNA]</scope>
    <source>
        <strain evidence="4 5">SY3</strain>
    </source>
</reference>
<evidence type="ECO:0000256" key="2">
    <source>
        <dbReference type="SAM" id="Coils"/>
    </source>
</evidence>
<dbReference type="Pfam" id="PF17762">
    <property type="entry name" value="HTH_ParB"/>
    <property type="match status" value="1"/>
</dbReference>
<dbReference type="RefSeq" id="WP_051506277.1">
    <property type="nucleotide sequence ID" value="NZ_JEOB01000001.1"/>
</dbReference>
<dbReference type="Pfam" id="PF02195">
    <property type="entry name" value="ParB_N"/>
    <property type="match status" value="1"/>
</dbReference>
<accession>A0A011W170</accession>
<keyword evidence="5" id="KW-1185">Reference proteome</keyword>
<evidence type="ECO:0000259" key="3">
    <source>
        <dbReference type="SMART" id="SM00470"/>
    </source>
</evidence>
<evidence type="ECO:0000256" key="1">
    <source>
        <dbReference type="ARBA" id="ARBA00006295"/>
    </source>
</evidence>
<comment type="similarity">
    <text evidence="1">Belongs to the ParB family.</text>
</comment>
<proteinExistence type="inferred from homology"/>
<dbReference type="Gene3D" id="3.90.1530.30">
    <property type="match status" value="1"/>
</dbReference>
<dbReference type="GO" id="GO:0005694">
    <property type="term" value="C:chromosome"/>
    <property type="evidence" value="ECO:0007669"/>
    <property type="project" value="TreeGrafter"/>
</dbReference>
<evidence type="ECO:0000313" key="5">
    <source>
        <dbReference type="Proteomes" id="UP000021369"/>
    </source>
</evidence>
<dbReference type="PANTHER" id="PTHR33375:SF7">
    <property type="entry name" value="CHROMOSOME 2-PARTITIONING PROTEIN PARB-RELATED"/>
    <property type="match status" value="1"/>
</dbReference>
<protein>
    <submittedName>
        <fullName evidence="4">Chromosome partitioning protein ParB</fullName>
    </submittedName>
</protein>
<dbReference type="EMBL" id="JEOB01000001">
    <property type="protein sequence ID" value="EXM40548.1"/>
    <property type="molecule type" value="Genomic_DNA"/>
</dbReference>
<dbReference type="PATRIC" id="fig|1341156.4.peg.24"/>
<dbReference type="InterPro" id="IPR003115">
    <property type="entry name" value="ParB_N"/>
</dbReference>
<feature type="domain" description="ParB-like N-terminal" evidence="3">
    <location>
        <begin position="8"/>
        <end position="99"/>
    </location>
</feature>
<dbReference type="InterPro" id="IPR041468">
    <property type="entry name" value="HTH_ParB/Spo0J"/>
</dbReference>
<dbReference type="Gene3D" id="1.10.10.2830">
    <property type="match status" value="1"/>
</dbReference>
<keyword evidence="2" id="KW-0175">Coiled coil</keyword>
<sequence length="441" mass="51786">MVVTKRSIMIPVDELQPHPDNPRKDVGDVTELAESIKKNGIFQNLTVLRNCDPETGKSTVIIGHRRLAAAKLAGLEKVPCMVVEMDEKEQIATMLLENMQRSDLTIYEQAQGFQMMLDMGETKADIAEKTGFSETTVRHRLKLLELDPEEFRKAEERQPKLTDYIELEKITDPELKSKALKTIGTSNFQWTMESCKRQQREKSLRDEWLEYIDKLFVKVEWDPDREVVKTIYFTKKMTDEDKAELDKLQDEDHDNVLDYWHKEGNTYCYILGKKRDKPLPKYEDENRRRLEQVQRVKEVEEQAERLREAFVKAYTSKRRNYTYALRMMLDMELELVDTNWNRVSELLDIDVPDDDDDDHIIQESGEFISLCVTDPDKVMLAVTSSLVETGFYTSVHTWDGSHQRNEHLEKWYKWLGLMGYSISDEEKAMLDGTHECFKEEK</sequence>
<dbReference type="SUPFAM" id="SSF110849">
    <property type="entry name" value="ParB/Sulfiredoxin"/>
    <property type="match status" value="1"/>
</dbReference>
<evidence type="ECO:0000313" key="4">
    <source>
        <dbReference type="EMBL" id="EXM40548.1"/>
    </source>
</evidence>
<name>A0A011W170_RUMAL</name>
<dbReference type="InterPro" id="IPR004437">
    <property type="entry name" value="ParB/RepB/Spo0J"/>
</dbReference>
<dbReference type="SMART" id="SM00470">
    <property type="entry name" value="ParB"/>
    <property type="match status" value="1"/>
</dbReference>
<dbReference type="NCBIfam" id="TIGR00180">
    <property type="entry name" value="parB_part"/>
    <property type="match status" value="1"/>
</dbReference>
<dbReference type="OrthoDB" id="9802051at2"/>
<dbReference type="Proteomes" id="UP000021369">
    <property type="component" value="Unassembled WGS sequence"/>
</dbReference>
<comment type="caution">
    <text evidence="4">The sequence shown here is derived from an EMBL/GenBank/DDBJ whole genome shotgun (WGS) entry which is preliminary data.</text>
</comment>
<dbReference type="GO" id="GO:0003677">
    <property type="term" value="F:DNA binding"/>
    <property type="evidence" value="ECO:0007669"/>
    <property type="project" value="InterPro"/>
</dbReference>
<gene>
    <name evidence="4" type="ORF">RASY3_01495</name>
</gene>
<dbReference type="PANTHER" id="PTHR33375">
    <property type="entry name" value="CHROMOSOME-PARTITIONING PROTEIN PARB-RELATED"/>
    <property type="match status" value="1"/>
</dbReference>
<organism evidence="4 5">
    <name type="scientific">Ruminococcus albus SY3</name>
    <dbReference type="NCBI Taxonomy" id="1341156"/>
    <lineage>
        <taxon>Bacteria</taxon>
        <taxon>Bacillati</taxon>
        <taxon>Bacillota</taxon>
        <taxon>Clostridia</taxon>
        <taxon>Eubacteriales</taxon>
        <taxon>Oscillospiraceae</taxon>
        <taxon>Ruminococcus</taxon>
    </lineage>
</organism>
<dbReference type="AlphaFoldDB" id="A0A011W170"/>
<dbReference type="GO" id="GO:0007059">
    <property type="term" value="P:chromosome segregation"/>
    <property type="evidence" value="ECO:0007669"/>
    <property type="project" value="TreeGrafter"/>
</dbReference>